<dbReference type="GO" id="GO:0043565">
    <property type="term" value="F:sequence-specific DNA binding"/>
    <property type="evidence" value="ECO:0007669"/>
    <property type="project" value="InterPro"/>
</dbReference>
<name>A0A5C8V0Y3_9FLAO</name>
<feature type="transmembrane region" description="Helical" evidence="4">
    <location>
        <begin position="167"/>
        <end position="185"/>
    </location>
</feature>
<dbReference type="InterPro" id="IPR009057">
    <property type="entry name" value="Homeodomain-like_sf"/>
</dbReference>
<dbReference type="PANTHER" id="PTHR43280">
    <property type="entry name" value="ARAC-FAMILY TRANSCRIPTIONAL REGULATOR"/>
    <property type="match status" value="1"/>
</dbReference>
<feature type="transmembrane region" description="Helical" evidence="4">
    <location>
        <begin position="342"/>
        <end position="361"/>
    </location>
</feature>
<feature type="transmembrane region" description="Helical" evidence="4">
    <location>
        <begin position="275"/>
        <end position="297"/>
    </location>
</feature>
<evidence type="ECO:0000256" key="2">
    <source>
        <dbReference type="ARBA" id="ARBA00023125"/>
    </source>
</evidence>
<comment type="caution">
    <text evidence="7">The sequence shown here is derived from an EMBL/GenBank/DDBJ whole genome shotgun (WGS) entry which is preliminary data.</text>
</comment>
<dbReference type="InterPro" id="IPR018062">
    <property type="entry name" value="HTH_AraC-typ_CS"/>
</dbReference>
<keyword evidence="4" id="KW-0812">Transmembrane</keyword>
<keyword evidence="1" id="KW-0805">Transcription regulation</keyword>
<feature type="transmembrane region" description="Helical" evidence="4">
    <location>
        <begin position="137"/>
        <end position="155"/>
    </location>
</feature>
<evidence type="ECO:0000313" key="8">
    <source>
        <dbReference type="Proteomes" id="UP000321456"/>
    </source>
</evidence>
<proteinExistence type="predicted"/>
<evidence type="ECO:0000313" key="7">
    <source>
        <dbReference type="EMBL" id="TXN35021.1"/>
    </source>
</evidence>
<dbReference type="AlphaFoldDB" id="A0A5C8V0Y3"/>
<feature type="transmembrane region" description="Helical" evidence="4">
    <location>
        <begin position="230"/>
        <end position="250"/>
    </location>
</feature>
<keyword evidence="4" id="KW-0472">Membrane</keyword>
<dbReference type="Gene3D" id="1.10.10.60">
    <property type="entry name" value="Homeodomain-like"/>
    <property type="match status" value="2"/>
</dbReference>
<feature type="transmembrane region" description="Helical" evidence="4">
    <location>
        <begin position="197"/>
        <end position="218"/>
    </location>
</feature>
<dbReference type="EMBL" id="VRUR01000002">
    <property type="protein sequence ID" value="TXN35021.1"/>
    <property type="molecule type" value="Genomic_DNA"/>
</dbReference>
<keyword evidence="4" id="KW-1133">Transmembrane helix</keyword>
<evidence type="ECO:0000256" key="3">
    <source>
        <dbReference type="ARBA" id="ARBA00023163"/>
    </source>
</evidence>
<feature type="chain" id="PRO_5022665963" evidence="5">
    <location>
        <begin position="21"/>
        <end position="507"/>
    </location>
</feature>
<keyword evidence="8" id="KW-1185">Reference proteome</keyword>
<evidence type="ECO:0000256" key="5">
    <source>
        <dbReference type="SAM" id="SignalP"/>
    </source>
</evidence>
<dbReference type="Pfam" id="PF12833">
    <property type="entry name" value="HTH_18"/>
    <property type="match status" value="1"/>
</dbReference>
<feature type="transmembrane region" description="Helical" evidence="4">
    <location>
        <begin position="317"/>
        <end position="336"/>
    </location>
</feature>
<evidence type="ECO:0000256" key="4">
    <source>
        <dbReference type="SAM" id="Phobius"/>
    </source>
</evidence>
<dbReference type="InterPro" id="IPR018060">
    <property type="entry name" value="HTH_AraC"/>
</dbReference>
<dbReference type="PANTHER" id="PTHR43280:SF29">
    <property type="entry name" value="ARAC-FAMILY TRANSCRIPTIONAL REGULATOR"/>
    <property type="match status" value="1"/>
</dbReference>
<protein>
    <submittedName>
        <fullName evidence="7">Helix-turn-helix domain-containing protein</fullName>
    </submittedName>
</protein>
<dbReference type="Proteomes" id="UP000321456">
    <property type="component" value="Unassembled WGS sequence"/>
</dbReference>
<keyword evidence="5" id="KW-0732">Signal</keyword>
<evidence type="ECO:0000256" key="1">
    <source>
        <dbReference type="ARBA" id="ARBA00023015"/>
    </source>
</evidence>
<evidence type="ECO:0000259" key="6">
    <source>
        <dbReference type="PROSITE" id="PS01124"/>
    </source>
</evidence>
<organism evidence="7 8">
    <name type="scientific">Flagellimonas hymeniacidonis</name>
    <dbReference type="NCBI Taxonomy" id="2603628"/>
    <lineage>
        <taxon>Bacteria</taxon>
        <taxon>Pseudomonadati</taxon>
        <taxon>Bacteroidota</taxon>
        <taxon>Flavobacteriia</taxon>
        <taxon>Flavobacteriales</taxon>
        <taxon>Flavobacteriaceae</taxon>
        <taxon>Flagellimonas</taxon>
    </lineage>
</organism>
<gene>
    <name evidence="7" type="ORF">FVB32_10515</name>
</gene>
<feature type="signal peptide" evidence="5">
    <location>
        <begin position="1"/>
        <end position="20"/>
    </location>
</feature>
<dbReference type="RefSeq" id="WP_147743755.1">
    <property type="nucleotide sequence ID" value="NZ_VRUR01000002.1"/>
</dbReference>
<keyword evidence="2" id="KW-0238">DNA-binding</keyword>
<feature type="domain" description="HTH araC/xylS-type" evidence="6">
    <location>
        <begin position="400"/>
        <end position="503"/>
    </location>
</feature>
<dbReference type="PROSITE" id="PS00041">
    <property type="entry name" value="HTH_ARAC_FAMILY_1"/>
    <property type="match status" value="1"/>
</dbReference>
<dbReference type="PROSITE" id="PS01124">
    <property type="entry name" value="HTH_ARAC_FAMILY_2"/>
    <property type="match status" value="1"/>
</dbReference>
<dbReference type="GO" id="GO:0003700">
    <property type="term" value="F:DNA-binding transcription factor activity"/>
    <property type="evidence" value="ECO:0007669"/>
    <property type="project" value="InterPro"/>
</dbReference>
<dbReference type="SMART" id="SM00342">
    <property type="entry name" value="HTH_ARAC"/>
    <property type="match status" value="1"/>
</dbReference>
<keyword evidence="3" id="KW-0804">Transcription</keyword>
<dbReference type="SUPFAM" id="SSF46689">
    <property type="entry name" value="Homeodomain-like"/>
    <property type="match status" value="1"/>
</dbReference>
<accession>A0A5C8V0Y3</accession>
<reference evidence="7 8" key="1">
    <citation type="submission" date="2019-08" db="EMBL/GenBank/DDBJ databases">
        <title>Professor.</title>
        <authorList>
            <person name="Park J.S."/>
        </authorList>
    </citation>
    <scope>NUCLEOTIDE SEQUENCE [LARGE SCALE GENOMIC DNA]</scope>
    <source>
        <strain evidence="7 8">176CP5-101</strain>
    </source>
</reference>
<sequence>MRRSGSLVFLFFLLCLSCIAKTNKNNAEFEDKLTPIVLQDSLEWADYYYNIHRYKKAIKIYEKNLYNPNIEKTHVLKKIALSQAALENPPESIDNLNEYLQLEFNPNFLLNEGFDPIRESAEFNGIFEKVIPKVTTWSLLYLFVALIGFYVVFLISLNKQIHPTSRILIALFIFIHSFFILHLSINRANYMFAYPHTYLMSTWASFLYGPLLFFYFKNISEKYTFKRSDILHLIPTIILLSYLTFNVYLFSGESKIQLMLTRLQNGLNPQDSAKLFLLVVLKIISLTIYGYFIRQVYLKSKREKLLDSKNQIWQKNVYHIHISYVLTYSAYGLVIINGYTSGILFDTSIAAMALMVIYVGYSANIQPDVFSGAYAYRNRLFPKYEKSGLTPSLSHELKENLVYLFAVDKIYKENHINLDMVAQKLNTTRHNASQIINEHFKVSFHEFVNMYRINEAKQLLLQDKSRRLNIINVAYEVGYNNKVTFNKAFKKDTQLTPSEFQKNVIQV</sequence>